<dbReference type="Gene3D" id="3.30.300.30">
    <property type="match status" value="1"/>
</dbReference>
<keyword evidence="5" id="KW-1185">Reference proteome</keyword>
<dbReference type="Pfam" id="PF00501">
    <property type="entry name" value="AMP-binding"/>
    <property type="match status" value="1"/>
</dbReference>
<dbReference type="SUPFAM" id="SSF56801">
    <property type="entry name" value="Acetyl-CoA synthetase-like"/>
    <property type="match status" value="1"/>
</dbReference>
<dbReference type="PANTHER" id="PTHR43767">
    <property type="entry name" value="LONG-CHAIN-FATTY-ACID--COA LIGASE"/>
    <property type="match status" value="1"/>
</dbReference>
<dbReference type="SUPFAM" id="SSF109854">
    <property type="entry name" value="DinB/YfiT-like putative metalloenzymes"/>
    <property type="match status" value="1"/>
</dbReference>
<dbReference type="InterPro" id="IPR034660">
    <property type="entry name" value="DinB/YfiT-like"/>
</dbReference>
<feature type="domain" description="Mycothiol-dependent maleylpyruvate isomerase metal-binding" evidence="2">
    <location>
        <begin position="17"/>
        <end position="164"/>
    </location>
</feature>
<dbReference type="PANTHER" id="PTHR43767:SF1">
    <property type="entry name" value="NONRIBOSOMAL PEPTIDE SYNTHASE PES1 (EUROFUNG)-RELATED"/>
    <property type="match status" value="1"/>
</dbReference>
<dbReference type="Pfam" id="PF11716">
    <property type="entry name" value="MDMPI_N"/>
    <property type="match status" value="1"/>
</dbReference>
<comment type="caution">
    <text evidence="4">The sequence shown here is derived from an EMBL/GenBank/DDBJ whole genome shotgun (WGS) entry which is preliminary data.</text>
</comment>
<dbReference type="InterPro" id="IPR050237">
    <property type="entry name" value="ATP-dep_AMP-bd_enzyme"/>
</dbReference>
<dbReference type="RefSeq" id="WP_304561336.1">
    <property type="nucleotide sequence ID" value="NZ_JAUQSZ010000007.1"/>
</dbReference>
<dbReference type="InterPro" id="IPR045851">
    <property type="entry name" value="AMP-bd_C_sf"/>
</dbReference>
<dbReference type="InterPro" id="IPR024344">
    <property type="entry name" value="MDMPI_metal-binding"/>
</dbReference>
<dbReference type="NCBIfam" id="TIGR03083">
    <property type="entry name" value="maleylpyruvate isomerase family mycothiol-dependent enzyme"/>
    <property type="match status" value="1"/>
</dbReference>
<gene>
    <name evidence="4" type="ORF">Q5H94_11090</name>
</gene>
<organism evidence="4 5">
    <name type="scientific">Sphingomonas immobilis</name>
    <dbReference type="NCBI Taxonomy" id="3063997"/>
    <lineage>
        <taxon>Bacteria</taxon>
        <taxon>Pseudomonadati</taxon>
        <taxon>Pseudomonadota</taxon>
        <taxon>Alphaproteobacteria</taxon>
        <taxon>Sphingomonadales</taxon>
        <taxon>Sphingomonadaceae</taxon>
        <taxon>Sphingomonas</taxon>
    </lineage>
</organism>
<dbReference type="InterPro" id="IPR025110">
    <property type="entry name" value="AMP-bd_C"/>
</dbReference>
<dbReference type="Gene3D" id="1.20.120.450">
    <property type="entry name" value="dinb family like domain"/>
    <property type="match status" value="1"/>
</dbReference>
<feature type="domain" description="AMP-binding enzyme C-terminal" evidence="3">
    <location>
        <begin position="729"/>
        <end position="806"/>
    </location>
</feature>
<reference evidence="4" key="1">
    <citation type="submission" date="2023-07" db="EMBL/GenBank/DDBJ databases">
        <authorList>
            <person name="Kim M.K."/>
        </authorList>
    </citation>
    <scope>NUCLEOTIDE SEQUENCE</scope>
    <source>
        <strain evidence="4">CA1-15</strain>
    </source>
</reference>
<name>A0ABT8ZZ67_9SPHN</name>
<dbReference type="InterPro" id="IPR000873">
    <property type="entry name" value="AMP-dep_synth/lig_dom"/>
</dbReference>
<sequence length="817" mass="86441">MTGADTAIADALADWIEEAVALDDLIAPLDPAAIDRVTPHAGWTIGDVLRHLIALDEDAVLALAGSPDFAGARAAMQAGTAEPVAGETPALASFLRLRRYELGRIAERGQDALLARWRAGRVALAAAAQARGEDGPIEWFGPPMQASRLIAARQMETWCYGQDVHDALDVRRINRDRLRRIADFGVRTRSFAFKINALEVPPAPFIRLFAPSARVWEWGAADAADRVEGTAEDFALVVTQRRNVADTRLTVTGEGAARWMRIAQTIAGAPHAPPAPGLRATDPSAEPALPHAPTVPAAIAWLAARYGGRPQIIDAEGEACFAELEAQSRALARGLLARGVAKGARVGILMPNGRDFAVALLAAQRIGLVAVLLSTFARGEELAHLVRHADLHMLLMRDRDFAHDLTAVVGDALPELADWAAAAPLTIAAAPFLRAVHVAGNTVPGWARPLDDLVAAGLALPDRILAAAEAEVAAADPAVLIYTSGSAALPKAVLHSQGALVRQSFRMSAYTGFQPGDRLLTTMPLFWVGGLVTALMTSNYNGAALVCPAAPDAATLLATALAADVSHVALWPQQLAALLAQDTSGTLLARLRPMSAQHLGLFGFADAAHTPNALGMTETLGPHSMEYLGYPLPPGSEGSFGRRVGTIERAVIDRATGQPLPAGETGEIAVRGGHLMLGMHRRERDEVFTADGWYKTGDLGAIDAAGFLHFAGRDDDMVKSSGANISLREVELALAGLPGVQEAVTFGLPDRRGGEILVAAVVPRPGATLDQAALTTMLRAQLSSYKVPKRFHFLAATDIPRTASHKAHRGRLRAMFA</sequence>
<dbReference type="Pfam" id="PF13193">
    <property type="entry name" value="AMP-binding_C"/>
    <property type="match status" value="1"/>
</dbReference>
<evidence type="ECO:0000259" key="3">
    <source>
        <dbReference type="Pfam" id="PF13193"/>
    </source>
</evidence>
<proteinExistence type="predicted"/>
<dbReference type="Proteomes" id="UP001176468">
    <property type="component" value="Unassembled WGS sequence"/>
</dbReference>
<evidence type="ECO:0000313" key="5">
    <source>
        <dbReference type="Proteomes" id="UP001176468"/>
    </source>
</evidence>
<accession>A0ABT8ZZ67</accession>
<dbReference type="Gene3D" id="3.40.50.12780">
    <property type="entry name" value="N-terminal domain of ligase-like"/>
    <property type="match status" value="1"/>
</dbReference>
<dbReference type="InterPro" id="IPR042099">
    <property type="entry name" value="ANL_N_sf"/>
</dbReference>
<dbReference type="InterPro" id="IPR017517">
    <property type="entry name" value="Maleyloyr_isom"/>
</dbReference>
<dbReference type="EMBL" id="JAUQSZ010000007">
    <property type="protein sequence ID" value="MDO7842873.1"/>
    <property type="molecule type" value="Genomic_DNA"/>
</dbReference>
<evidence type="ECO:0000259" key="1">
    <source>
        <dbReference type="Pfam" id="PF00501"/>
    </source>
</evidence>
<evidence type="ECO:0000313" key="4">
    <source>
        <dbReference type="EMBL" id="MDO7842873.1"/>
    </source>
</evidence>
<evidence type="ECO:0000259" key="2">
    <source>
        <dbReference type="Pfam" id="PF11716"/>
    </source>
</evidence>
<feature type="domain" description="AMP-dependent synthetase/ligase" evidence="1">
    <location>
        <begin position="302"/>
        <end position="678"/>
    </location>
</feature>
<protein>
    <submittedName>
        <fullName evidence="4">AMP-binding protein</fullName>
    </submittedName>
</protein>